<name>A0A9P3H3T9_9FUNG</name>
<dbReference type="SUPFAM" id="SSF88697">
    <property type="entry name" value="PUA domain-like"/>
    <property type="match status" value="1"/>
</dbReference>
<dbReference type="GO" id="GO:0003743">
    <property type="term" value="F:translation initiation factor activity"/>
    <property type="evidence" value="ECO:0007669"/>
    <property type="project" value="UniProtKB-KW"/>
</dbReference>
<feature type="compositionally biased region" description="Acidic residues" evidence="3">
    <location>
        <begin position="220"/>
        <end position="232"/>
    </location>
</feature>
<feature type="region of interest" description="Disordered" evidence="3">
    <location>
        <begin position="255"/>
        <end position="286"/>
    </location>
</feature>
<proteinExistence type="inferred from homology"/>
<dbReference type="Pfam" id="PF17832">
    <property type="entry name" value="Pre-PUA"/>
    <property type="match status" value="1"/>
</dbReference>
<dbReference type="Gene3D" id="3.10.400.20">
    <property type="match status" value="1"/>
</dbReference>
<dbReference type="InterPro" id="IPR057429">
    <property type="entry name" value="WH_eIF2D"/>
</dbReference>
<dbReference type="InterPro" id="IPR048248">
    <property type="entry name" value="PUA_eIF2d-like"/>
</dbReference>
<evidence type="ECO:0000259" key="4">
    <source>
        <dbReference type="PROSITE" id="PS50296"/>
    </source>
</evidence>
<dbReference type="AlphaFoldDB" id="A0A9P3H3T9"/>
<keyword evidence="6" id="KW-0396">Initiation factor</keyword>
<dbReference type="CDD" id="cd10567">
    <property type="entry name" value="SWIB-MDM2_like"/>
    <property type="match status" value="1"/>
</dbReference>
<evidence type="ECO:0000313" key="7">
    <source>
        <dbReference type="Proteomes" id="UP000827284"/>
    </source>
</evidence>
<dbReference type="PROSITE" id="PS50890">
    <property type="entry name" value="PUA"/>
    <property type="match status" value="1"/>
</dbReference>
<dbReference type="PROSITE" id="PS51925">
    <property type="entry name" value="SWIB_MDM2"/>
    <property type="match status" value="1"/>
</dbReference>
<keyword evidence="7" id="KW-1185">Reference proteome</keyword>
<gene>
    <name evidence="6" type="ORF">EMPS_01573</name>
</gene>
<evidence type="ECO:0000313" key="6">
    <source>
        <dbReference type="EMBL" id="GJJ69227.1"/>
    </source>
</evidence>
<organism evidence="6 7">
    <name type="scientific">Entomortierella parvispora</name>
    <dbReference type="NCBI Taxonomy" id="205924"/>
    <lineage>
        <taxon>Eukaryota</taxon>
        <taxon>Fungi</taxon>
        <taxon>Fungi incertae sedis</taxon>
        <taxon>Mucoromycota</taxon>
        <taxon>Mortierellomycotina</taxon>
        <taxon>Mortierellomycetes</taxon>
        <taxon>Mortierellales</taxon>
        <taxon>Mortierellaceae</taxon>
        <taxon>Entomortierella</taxon>
    </lineage>
</organism>
<feature type="region of interest" description="Disordered" evidence="3">
    <location>
        <begin position="208"/>
        <end position="232"/>
    </location>
</feature>
<comment type="similarity">
    <text evidence="1">Belongs to the eIF2D family.</text>
</comment>
<feature type="domain" description="DM2" evidence="5">
    <location>
        <begin position="425"/>
        <end position="510"/>
    </location>
</feature>
<dbReference type="InterPro" id="IPR015947">
    <property type="entry name" value="PUA-like_sf"/>
</dbReference>
<dbReference type="GO" id="GO:0003723">
    <property type="term" value="F:RNA binding"/>
    <property type="evidence" value="ECO:0007669"/>
    <property type="project" value="InterPro"/>
</dbReference>
<dbReference type="InterPro" id="IPR003121">
    <property type="entry name" value="SWIB_MDM2_domain"/>
</dbReference>
<dbReference type="Pfam" id="PF26291">
    <property type="entry name" value="SWIB_eIF2D"/>
    <property type="match status" value="1"/>
</dbReference>
<dbReference type="OrthoDB" id="199771at2759"/>
<dbReference type="CDD" id="cd21156">
    <property type="entry name" value="PUA_eIF2d-like"/>
    <property type="match status" value="1"/>
</dbReference>
<dbReference type="InterPro" id="IPR036877">
    <property type="entry name" value="SUI1_dom_sf"/>
</dbReference>
<accession>A0A9P3H3T9</accession>
<dbReference type="PROSITE" id="PS50296">
    <property type="entry name" value="SUI1"/>
    <property type="match status" value="1"/>
</dbReference>
<dbReference type="EMBL" id="BQFW01000002">
    <property type="protein sequence ID" value="GJJ69227.1"/>
    <property type="molecule type" value="Genomic_DNA"/>
</dbReference>
<dbReference type="InterPro" id="IPR041366">
    <property type="entry name" value="Pre-PUA"/>
</dbReference>
<dbReference type="Gene3D" id="1.10.245.10">
    <property type="entry name" value="SWIB/MDM2 domain"/>
    <property type="match status" value="1"/>
</dbReference>
<evidence type="ECO:0000256" key="3">
    <source>
        <dbReference type="SAM" id="MobiDB-lite"/>
    </source>
</evidence>
<feature type="compositionally biased region" description="Low complexity" evidence="3">
    <location>
        <begin position="273"/>
        <end position="286"/>
    </location>
</feature>
<dbReference type="GO" id="GO:0001731">
    <property type="term" value="P:formation of translation preinitiation complex"/>
    <property type="evidence" value="ECO:0007669"/>
    <property type="project" value="InterPro"/>
</dbReference>
<dbReference type="InterPro" id="IPR039757">
    <property type="entry name" value="EIF2D"/>
</dbReference>
<dbReference type="GO" id="GO:0005737">
    <property type="term" value="C:cytoplasm"/>
    <property type="evidence" value="ECO:0007669"/>
    <property type="project" value="UniProtKB-SubCell"/>
</dbReference>
<comment type="caution">
    <text evidence="6">The sequence shown here is derived from an EMBL/GenBank/DDBJ whole genome shotgun (WGS) entry which is preliminary data.</text>
</comment>
<dbReference type="Pfam" id="PF25304">
    <property type="entry name" value="WHD_eIF2D"/>
    <property type="match status" value="1"/>
</dbReference>
<evidence type="ECO:0000256" key="1">
    <source>
        <dbReference type="ARBA" id="ARBA00010359"/>
    </source>
</evidence>
<dbReference type="FunFam" id="3.30.780.10:FF:000008">
    <property type="entry name" value="eukaryotic translation initiation factor 2D"/>
    <property type="match status" value="1"/>
</dbReference>
<keyword evidence="2" id="KW-0963">Cytoplasm</keyword>
<feature type="domain" description="SUI1" evidence="4">
    <location>
        <begin position="531"/>
        <end position="607"/>
    </location>
</feature>
<dbReference type="InterPro" id="IPR039759">
    <property type="entry name" value="eIF2D_SUI1"/>
</dbReference>
<dbReference type="InterPro" id="IPR001950">
    <property type="entry name" value="SUI1"/>
</dbReference>
<dbReference type="Proteomes" id="UP000827284">
    <property type="component" value="Unassembled WGS sequence"/>
</dbReference>
<dbReference type="Pfam" id="PF26292">
    <property type="entry name" value="PUA_elF2D"/>
    <property type="match status" value="1"/>
</dbReference>
<reference evidence="6" key="2">
    <citation type="journal article" date="2022" name="Microbiol. Resour. Announc.">
        <title>Whole-Genome Sequence of Entomortierella parvispora E1425, a Mucoromycotan Fungus Associated with Burkholderiaceae-Related Endosymbiotic Bacteria.</title>
        <authorList>
            <person name="Herlambang A."/>
            <person name="Guo Y."/>
            <person name="Takashima Y."/>
            <person name="Narisawa K."/>
            <person name="Ohta H."/>
            <person name="Nishizawa T."/>
        </authorList>
    </citation>
    <scope>NUCLEOTIDE SEQUENCE</scope>
    <source>
        <strain evidence="6">E1425</strain>
    </source>
</reference>
<sequence>MFKKPLASLKSFSPLRSSDKRRLRDEILASFPALKDMENVVPENTTVSAIIAPDGLQSARFTSYIEEPGTLYTDAEGTPLWFKISHSKKDSLIVPSIYMLWKFPTLIPTLTTWNPVVDKLRNGADLMIPGVITSSGTSIPDLEEGSLVAICARGNQYALAIGTMAVSGKVIESSRGSMPPKGKAVHLLHVHLDQLWAMGSKIDFPSDWAQGQDGAHSTLDDYETSDDDSDDEILEKAIPDTLREDSEMSKNLKGISLADSSDDQQSARKVRFESTLESTESTEAGTTVELTTEEVDQFLHEALLQVLKHKISEGNAKELLPMNASTLYSSYVLPNRARGRAAEADIKKSSWKKLAKWLKASEKQGLIKCKEIKGELFLLSISWNHPQLKAFGGHKTVEQLAAQQAKLEAQTSRANSDATELEVLEVFRPSSTSGDFFEIIGQSKDGYYTRSEVRSLLTTYIKDNQLSDPKNQRMIRVNEVLQLALFKKGESLDRVPRDGISDRLMSNMVLYHHIGYKGQEPRYLKGGVRPILVTQEIRTGRKTVTKVSGLESFLIDVDAFAQEIQVLCASSVAVTPLVGASPKLNLREVMAQGPQFKNISAVLQEKGVPKKYIEFFDKTKKK</sequence>
<protein>
    <submittedName>
        <fullName evidence="6">Translation initiation factor 2D</fullName>
    </submittedName>
</protein>
<dbReference type="Pfam" id="PF01253">
    <property type="entry name" value="SUI1"/>
    <property type="match status" value="1"/>
</dbReference>
<evidence type="ECO:0000259" key="5">
    <source>
        <dbReference type="PROSITE" id="PS51925"/>
    </source>
</evidence>
<dbReference type="PANTHER" id="PTHR12217">
    <property type="entry name" value="EUKARYOTIC TRANSLATION INITIATION FACTOR 2D"/>
    <property type="match status" value="1"/>
</dbReference>
<dbReference type="InterPro" id="IPR004521">
    <property type="entry name" value="Uncharacterised_CHP00451"/>
</dbReference>
<dbReference type="NCBIfam" id="TIGR00451">
    <property type="entry name" value="unchar_dom_2"/>
    <property type="match status" value="1"/>
</dbReference>
<dbReference type="CDD" id="cd11608">
    <property type="entry name" value="eIF2D_C"/>
    <property type="match status" value="1"/>
</dbReference>
<dbReference type="SUPFAM" id="SSF55159">
    <property type="entry name" value="eIF1-like"/>
    <property type="match status" value="1"/>
</dbReference>
<dbReference type="Gene3D" id="3.30.780.10">
    <property type="entry name" value="SUI1-like domain"/>
    <property type="match status" value="1"/>
</dbReference>
<dbReference type="PANTHER" id="PTHR12217:SF4">
    <property type="entry name" value="EUKARYOTIC TRANSLATION INITIATION FACTOR 2D"/>
    <property type="match status" value="1"/>
</dbReference>
<keyword evidence="6" id="KW-0648">Protein biosynthesis</keyword>
<evidence type="ECO:0000256" key="2">
    <source>
        <dbReference type="ARBA" id="ARBA00022490"/>
    </source>
</evidence>
<dbReference type="InterPro" id="IPR036885">
    <property type="entry name" value="SWIB_MDM2_dom_sf"/>
</dbReference>
<reference evidence="6" key="1">
    <citation type="submission" date="2021-11" db="EMBL/GenBank/DDBJ databases">
        <authorList>
            <person name="Herlambang A."/>
            <person name="Guo Y."/>
            <person name="Takashima Y."/>
            <person name="Nishizawa T."/>
        </authorList>
    </citation>
    <scope>NUCLEOTIDE SEQUENCE</scope>
    <source>
        <strain evidence="6">E1425</strain>
    </source>
</reference>
<dbReference type="InterPro" id="IPR058886">
    <property type="entry name" value="SWIB_eIF2D"/>
</dbReference>
<dbReference type="SUPFAM" id="SSF47592">
    <property type="entry name" value="SWIB/MDM2 domain"/>
    <property type="match status" value="1"/>
</dbReference>